<dbReference type="EMBL" id="CP011312">
    <property type="protein sequence ID" value="AKE41103.1"/>
    <property type="molecule type" value="Genomic_DNA"/>
</dbReference>
<dbReference type="AlphaFoldDB" id="A0A0F6R1K7"/>
<proteinExistence type="predicted"/>
<organism evidence="1 2">
    <name type="scientific">Corynebacterium kutscheri</name>
    <dbReference type="NCBI Taxonomy" id="35755"/>
    <lineage>
        <taxon>Bacteria</taxon>
        <taxon>Bacillati</taxon>
        <taxon>Actinomycetota</taxon>
        <taxon>Actinomycetes</taxon>
        <taxon>Mycobacteriales</taxon>
        <taxon>Corynebacteriaceae</taxon>
        <taxon>Corynebacterium</taxon>
    </lineage>
</organism>
<sequence length="125" mass="13541">MQFNVKTEKWGSGSQKWLGSAHGTDVARSVTIDGTKLAGFTDMIPSGIPLKKSEAHGKYEPVTSAEDKLAGFLLTDQSLTTKGADVIVPMIWHGRIRAQFLPKNTFDVTTLTTTPGGFTIDKETD</sequence>
<keyword evidence="2" id="KW-1185">Reference proteome</keyword>
<evidence type="ECO:0000313" key="2">
    <source>
        <dbReference type="Proteomes" id="UP000033457"/>
    </source>
</evidence>
<dbReference type="KEGG" id="cku:UL82_04595"/>
<dbReference type="Proteomes" id="UP000033457">
    <property type="component" value="Chromosome"/>
</dbReference>
<gene>
    <name evidence="1" type="ORF">UL82_04595</name>
</gene>
<dbReference type="OrthoDB" id="5197973at2"/>
<protein>
    <submittedName>
        <fullName evidence="1">Uncharacterized protein</fullName>
    </submittedName>
</protein>
<dbReference type="HOGENOM" id="CLU_153933_0_0_11"/>
<dbReference type="RefSeq" id="WP_052735881.1">
    <property type="nucleotide sequence ID" value="NZ_CP011312.1"/>
</dbReference>
<dbReference type="STRING" id="35755.UL82_04595"/>
<name>A0A0F6R1K7_9CORY</name>
<evidence type="ECO:0000313" key="1">
    <source>
        <dbReference type="EMBL" id="AKE41103.1"/>
    </source>
</evidence>
<accession>A0A0F6R1K7</accession>
<reference evidence="1 2" key="1">
    <citation type="journal article" date="2015" name="Genome Announc.">
        <title>Complete Genome Sequence of Corynebacterium kutscheri DSM 20755, a Corynebacterial Type Strain with Remarkably Low G+C Content of Chromosomal DNA.</title>
        <authorList>
            <person name="Ruckert C."/>
            <person name="Albersmeier A."/>
            <person name="Winkler A."/>
            <person name="Tauch A."/>
        </authorList>
    </citation>
    <scope>NUCLEOTIDE SEQUENCE [LARGE SCALE GENOMIC DNA]</scope>
    <source>
        <strain evidence="1 2">DSM 20755</strain>
    </source>
</reference>